<dbReference type="Proteomes" id="UP000019812">
    <property type="component" value="Unassembled WGS sequence"/>
</dbReference>
<organism evidence="1 2">
    <name type="scientific">Candidatus Accumulibacter vicinus</name>
    <dbReference type="NCBI Taxonomy" id="2954382"/>
    <lineage>
        <taxon>Bacteria</taxon>
        <taxon>Pseudomonadati</taxon>
        <taxon>Pseudomonadota</taxon>
        <taxon>Betaproteobacteria</taxon>
        <taxon>Candidatus Accumulibacter</taxon>
    </lineage>
</organism>
<evidence type="ECO:0000313" key="1">
    <source>
        <dbReference type="EMBL" id="KFB66481.1"/>
    </source>
</evidence>
<reference evidence="1 2" key="1">
    <citation type="submission" date="2014-07" db="EMBL/GenBank/DDBJ databases">
        <title>Expanding our view of genomic diversity in Candidatus Accumulibacter clades.</title>
        <authorList>
            <person name="Skennerton C.T."/>
            <person name="Barr J.J."/>
            <person name="Slater F.R."/>
            <person name="Bond P.L."/>
            <person name="Tyson G.W."/>
        </authorList>
    </citation>
    <scope>NUCLEOTIDE SEQUENCE [LARGE SCALE GENOMIC DNA]</scope>
    <source>
        <strain evidence="2">SK-01</strain>
    </source>
</reference>
<evidence type="ECO:0000313" key="2">
    <source>
        <dbReference type="Proteomes" id="UP000019812"/>
    </source>
</evidence>
<accession>A0A084XVI7</accession>
<dbReference type="EMBL" id="JDSS02000042">
    <property type="protein sequence ID" value="KFB66481.1"/>
    <property type="molecule type" value="Genomic_DNA"/>
</dbReference>
<name>A0A084XVI7_9PROT</name>
<sequence length="98" mass="11209">MRSQFLRHRVDLGERPRRHVGQALPGRRQAHLARRAHEERRFQLLLEALDLARQGRLRDVQLGGGTREAAVAGRQQEAAQGVQVVQGFIHPMHQSHEN</sequence>
<gene>
    <name evidence="1" type="ORF">CAPSK01_004160</name>
</gene>
<comment type="caution">
    <text evidence="1">The sequence shown here is derived from an EMBL/GenBank/DDBJ whole genome shotgun (WGS) entry which is preliminary data.</text>
</comment>
<protein>
    <submittedName>
        <fullName evidence="1">Uncharacterized protein</fullName>
    </submittedName>
</protein>
<proteinExistence type="predicted"/>
<dbReference type="AlphaFoldDB" id="A0A084XVI7"/>